<dbReference type="Proteomes" id="UP000012073">
    <property type="component" value="Unassembled WGS sequence"/>
</dbReference>
<sequence>MLVSLFLGSIRTTCTITFAVMSGYIRTVLPSNFTPFALNSHPDKS</sequence>
<proteinExistence type="predicted"/>
<keyword evidence="2" id="KW-1185">Reference proteome</keyword>
<dbReference type="Gramene" id="CDF39729">
    <property type="protein sequence ID" value="CDF39729"/>
    <property type="gene ID" value="CHC_T00006773001"/>
</dbReference>
<dbReference type="AlphaFoldDB" id="R7QNP5"/>
<organism evidence="1 2">
    <name type="scientific">Chondrus crispus</name>
    <name type="common">Carrageen Irish moss</name>
    <name type="synonym">Polymorpha crispa</name>
    <dbReference type="NCBI Taxonomy" id="2769"/>
    <lineage>
        <taxon>Eukaryota</taxon>
        <taxon>Rhodophyta</taxon>
        <taxon>Florideophyceae</taxon>
        <taxon>Rhodymeniophycidae</taxon>
        <taxon>Gigartinales</taxon>
        <taxon>Gigartinaceae</taxon>
        <taxon>Chondrus</taxon>
    </lineage>
</organism>
<dbReference type="EMBL" id="HG002070">
    <property type="protein sequence ID" value="CDF39729.1"/>
    <property type="molecule type" value="Genomic_DNA"/>
</dbReference>
<dbReference type="GeneID" id="17317751"/>
<dbReference type="KEGG" id="ccp:CHC_T00006773001"/>
<name>R7QNP5_CHOCR</name>
<evidence type="ECO:0000313" key="1">
    <source>
        <dbReference type="EMBL" id="CDF39729.1"/>
    </source>
</evidence>
<protein>
    <submittedName>
        <fullName evidence="1">Uncharacterized protein</fullName>
    </submittedName>
</protein>
<gene>
    <name evidence="1" type="ORF">CHC_T00006773001</name>
</gene>
<dbReference type="RefSeq" id="XP_005710023.1">
    <property type="nucleotide sequence ID" value="XM_005709966.1"/>
</dbReference>
<reference evidence="2" key="1">
    <citation type="journal article" date="2013" name="Proc. Natl. Acad. Sci. U.S.A.">
        <title>Genome structure and metabolic features in the red seaweed Chondrus crispus shed light on evolution of the Archaeplastida.</title>
        <authorList>
            <person name="Collen J."/>
            <person name="Porcel B."/>
            <person name="Carre W."/>
            <person name="Ball S.G."/>
            <person name="Chaparro C."/>
            <person name="Tonon T."/>
            <person name="Barbeyron T."/>
            <person name="Michel G."/>
            <person name="Noel B."/>
            <person name="Valentin K."/>
            <person name="Elias M."/>
            <person name="Artiguenave F."/>
            <person name="Arun A."/>
            <person name="Aury J.M."/>
            <person name="Barbosa-Neto J.F."/>
            <person name="Bothwell J.H."/>
            <person name="Bouget F.Y."/>
            <person name="Brillet L."/>
            <person name="Cabello-Hurtado F."/>
            <person name="Capella-Gutierrez S."/>
            <person name="Charrier B."/>
            <person name="Cladiere L."/>
            <person name="Cock J.M."/>
            <person name="Coelho S.M."/>
            <person name="Colleoni C."/>
            <person name="Czjzek M."/>
            <person name="Da Silva C."/>
            <person name="Delage L."/>
            <person name="Denoeud F."/>
            <person name="Deschamps P."/>
            <person name="Dittami S.M."/>
            <person name="Gabaldon T."/>
            <person name="Gachon C.M."/>
            <person name="Groisillier A."/>
            <person name="Herve C."/>
            <person name="Jabbari K."/>
            <person name="Katinka M."/>
            <person name="Kloareg B."/>
            <person name="Kowalczyk N."/>
            <person name="Labadie K."/>
            <person name="Leblanc C."/>
            <person name="Lopez P.J."/>
            <person name="McLachlan D.H."/>
            <person name="Meslet-Cladiere L."/>
            <person name="Moustafa A."/>
            <person name="Nehr Z."/>
            <person name="Nyvall Collen P."/>
            <person name="Panaud O."/>
            <person name="Partensky F."/>
            <person name="Poulain J."/>
            <person name="Rensing S.A."/>
            <person name="Rousvoal S."/>
            <person name="Samson G."/>
            <person name="Symeonidi A."/>
            <person name="Weissenbach J."/>
            <person name="Zambounis A."/>
            <person name="Wincker P."/>
            <person name="Boyen C."/>
        </authorList>
    </citation>
    <scope>NUCLEOTIDE SEQUENCE [LARGE SCALE GENOMIC DNA]</scope>
    <source>
        <strain evidence="2">cv. Stackhouse</strain>
    </source>
</reference>
<accession>R7QNP5</accession>
<evidence type="ECO:0000313" key="2">
    <source>
        <dbReference type="Proteomes" id="UP000012073"/>
    </source>
</evidence>